<dbReference type="RefSeq" id="WP_028702721.1">
    <property type="nucleotide sequence ID" value="NZ_LR134473.1"/>
</dbReference>
<proteinExistence type="predicted"/>
<keyword evidence="3" id="KW-1185">Reference proteome</keyword>
<sequence length="388" mass="41549">MRTAWRIALRSPLLVVGLAVWAVVAAWMGVIKGVTLNWRQVLGGFDSMADQILPATCVLISFWVFGPDAQDSIRRDRRSTGLDERRWTAQRLLVACTLALAWCLLAGGASLALSRLGPALTVTALAPWPASIGLILLRGLLVTAWAAALIHAVRIGPAIGLAVAAVGVALALVYLPDNPVLDLVRVLLPTAALRALHAAPSIYYPYGTRVLQLCLLSGAVWTVVALNALFSRPALREPRTTTTATRGDRRRSLRGWIAIPLAGCLAAGAVIPGLATATVPMNARPFLLLERFAGTSPQQRAEDFLLSLRTNSSRADRLSVDGSARRTLGDSVWAFASLPSGATVLLDRVDDKGHAQVRVNGSQMGLCMVKNEKGWLVSGVSEQEDCYR</sequence>
<dbReference type="AlphaFoldDB" id="A0A3S4VID9"/>
<dbReference type="STRING" id="1122997.GCA_000425285_01010"/>
<feature type="transmembrane region" description="Helical" evidence="1">
    <location>
        <begin position="210"/>
        <end position="230"/>
    </location>
</feature>
<accession>A0A3S4VID9</accession>
<name>A0A3S4VID9_9ACTN</name>
<evidence type="ECO:0000313" key="2">
    <source>
        <dbReference type="EMBL" id="VEI02672.1"/>
    </source>
</evidence>
<dbReference type="OrthoDB" id="9895571at2"/>
<evidence type="ECO:0000256" key="1">
    <source>
        <dbReference type="SAM" id="Phobius"/>
    </source>
</evidence>
<feature type="transmembrane region" description="Helical" evidence="1">
    <location>
        <begin position="155"/>
        <end position="175"/>
    </location>
</feature>
<feature type="transmembrane region" description="Helical" evidence="1">
    <location>
        <begin position="256"/>
        <end position="275"/>
    </location>
</feature>
<gene>
    <name evidence="2" type="ORF">NCTC13652_00852</name>
</gene>
<feature type="transmembrane region" description="Helical" evidence="1">
    <location>
        <begin position="92"/>
        <end position="113"/>
    </location>
</feature>
<reference evidence="2 3" key="1">
    <citation type="submission" date="2018-12" db="EMBL/GenBank/DDBJ databases">
        <authorList>
            <consortium name="Pathogen Informatics"/>
        </authorList>
    </citation>
    <scope>NUCLEOTIDE SEQUENCE [LARGE SCALE GENOMIC DNA]</scope>
    <source>
        <strain evidence="2 3">NCTC13652</strain>
    </source>
</reference>
<dbReference type="Proteomes" id="UP000277858">
    <property type="component" value="Chromosome"/>
</dbReference>
<keyword evidence="1" id="KW-0812">Transmembrane</keyword>
<feature type="transmembrane region" description="Helical" evidence="1">
    <location>
        <begin position="125"/>
        <end position="148"/>
    </location>
</feature>
<feature type="transmembrane region" description="Helical" evidence="1">
    <location>
        <begin position="12"/>
        <end position="31"/>
    </location>
</feature>
<protein>
    <submittedName>
        <fullName evidence="2">Uncharacterized protein</fullName>
    </submittedName>
</protein>
<organism evidence="2 3">
    <name type="scientific">Acidipropionibacterium jensenii</name>
    <dbReference type="NCBI Taxonomy" id="1749"/>
    <lineage>
        <taxon>Bacteria</taxon>
        <taxon>Bacillati</taxon>
        <taxon>Actinomycetota</taxon>
        <taxon>Actinomycetes</taxon>
        <taxon>Propionibacteriales</taxon>
        <taxon>Propionibacteriaceae</taxon>
        <taxon>Acidipropionibacterium</taxon>
    </lineage>
</organism>
<evidence type="ECO:0000313" key="3">
    <source>
        <dbReference type="Proteomes" id="UP000277858"/>
    </source>
</evidence>
<feature type="transmembrane region" description="Helical" evidence="1">
    <location>
        <begin position="51"/>
        <end position="69"/>
    </location>
</feature>
<keyword evidence="1" id="KW-0472">Membrane</keyword>
<keyword evidence="1" id="KW-1133">Transmembrane helix</keyword>
<dbReference type="EMBL" id="LR134473">
    <property type="protein sequence ID" value="VEI02672.1"/>
    <property type="molecule type" value="Genomic_DNA"/>
</dbReference>